<evidence type="ECO:0000256" key="3">
    <source>
        <dbReference type="ARBA" id="ARBA00022741"/>
    </source>
</evidence>
<reference evidence="6 7" key="1">
    <citation type="submission" date="2020-04" db="EMBL/GenBank/DDBJ databases">
        <title>Massilia sp. RP-1-19 isolated from soil.</title>
        <authorList>
            <person name="Dahal R.H."/>
        </authorList>
    </citation>
    <scope>NUCLEOTIDE SEQUENCE [LARGE SCALE GENOMIC DNA]</scope>
    <source>
        <strain evidence="6 7">RP-1-19</strain>
    </source>
</reference>
<dbReference type="PROSITE" id="PS50893">
    <property type="entry name" value="ABC_TRANSPORTER_2"/>
    <property type="match status" value="1"/>
</dbReference>
<keyword evidence="4 6" id="KW-0067">ATP-binding</keyword>
<keyword evidence="7" id="KW-1185">Reference proteome</keyword>
<dbReference type="CDD" id="cd03225">
    <property type="entry name" value="ABC_cobalt_CbiO_domain1"/>
    <property type="match status" value="1"/>
</dbReference>
<dbReference type="GO" id="GO:0005524">
    <property type="term" value="F:ATP binding"/>
    <property type="evidence" value="ECO:0007669"/>
    <property type="project" value="UniProtKB-KW"/>
</dbReference>
<name>A0A848HJ28_9BURK</name>
<keyword evidence="2" id="KW-1003">Cell membrane</keyword>
<keyword evidence="1" id="KW-0813">Transport</keyword>
<dbReference type="Pfam" id="PF00005">
    <property type="entry name" value="ABC_tran"/>
    <property type="match status" value="1"/>
</dbReference>
<dbReference type="InterPro" id="IPR027417">
    <property type="entry name" value="P-loop_NTPase"/>
</dbReference>
<dbReference type="SUPFAM" id="SSF52540">
    <property type="entry name" value="P-loop containing nucleoside triphosphate hydrolases"/>
    <property type="match status" value="1"/>
</dbReference>
<evidence type="ECO:0000256" key="1">
    <source>
        <dbReference type="ARBA" id="ARBA00022448"/>
    </source>
</evidence>
<evidence type="ECO:0000256" key="2">
    <source>
        <dbReference type="ARBA" id="ARBA00022475"/>
    </source>
</evidence>
<dbReference type="Gene3D" id="3.40.50.300">
    <property type="entry name" value="P-loop containing nucleotide triphosphate hydrolases"/>
    <property type="match status" value="1"/>
</dbReference>
<protein>
    <submittedName>
        <fullName evidence="6">ABC transporter ATP-binding protein</fullName>
    </submittedName>
</protein>
<dbReference type="InterPro" id="IPR003439">
    <property type="entry name" value="ABC_transporter-like_ATP-bd"/>
</dbReference>
<evidence type="ECO:0000313" key="7">
    <source>
        <dbReference type="Proteomes" id="UP000583752"/>
    </source>
</evidence>
<comment type="caution">
    <text evidence="6">The sequence shown here is derived from an EMBL/GenBank/DDBJ whole genome shotgun (WGS) entry which is preliminary data.</text>
</comment>
<dbReference type="SMART" id="SM00382">
    <property type="entry name" value="AAA"/>
    <property type="match status" value="1"/>
</dbReference>
<accession>A0A848HJ28</accession>
<feature type="domain" description="ABC transporter" evidence="5">
    <location>
        <begin position="5"/>
        <end position="229"/>
    </location>
</feature>
<gene>
    <name evidence="6" type="ORF">HHL21_08940</name>
</gene>
<organism evidence="6 7">
    <name type="scientific">Massilia polaris</name>
    <dbReference type="NCBI Taxonomy" id="2728846"/>
    <lineage>
        <taxon>Bacteria</taxon>
        <taxon>Pseudomonadati</taxon>
        <taxon>Pseudomonadota</taxon>
        <taxon>Betaproteobacteria</taxon>
        <taxon>Burkholderiales</taxon>
        <taxon>Oxalobacteraceae</taxon>
        <taxon>Telluria group</taxon>
        <taxon>Massilia</taxon>
    </lineage>
</organism>
<proteinExistence type="predicted"/>
<dbReference type="PANTHER" id="PTHR42781">
    <property type="entry name" value="SPERMIDINE/PUTRESCINE IMPORT ATP-BINDING PROTEIN POTA"/>
    <property type="match status" value="1"/>
</dbReference>
<dbReference type="PANTHER" id="PTHR42781:SF4">
    <property type="entry name" value="SPERMIDINE_PUTRESCINE IMPORT ATP-BINDING PROTEIN POTA"/>
    <property type="match status" value="1"/>
</dbReference>
<dbReference type="InterPro" id="IPR050093">
    <property type="entry name" value="ABC_SmlMolc_Importer"/>
</dbReference>
<dbReference type="EMBL" id="JABBGG010000004">
    <property type="protein sequence ID" value="NML61204.1"/>
    <property type="molecule type" value="Genomic_DNA"/>
</dbReference>
<sequence length="230" mass="24641">MSALIRIARLRKSFGDRPQFDIERFSLKAGHAYVLTGVNGAGKSTLLRILAGLEGAEAEGVTFAGQATTLSPYPAAMRAAVVYVHQHPVMFSTSVAANIGYGLTVRGMPKAKVAQQVDEAMEWAGVAHLRDSDPSRLSGGEKQRIALARAKVLEPKLLLLDEPTANLDGAAREQVLALIPQLVREGTCVVMACHDRDLIGLPGVGRLKLRDGKLERRDADRDGPAIALVT</sequence>
<evidence type="ECO:0000313" key="6">
    <source>
        <dbReference type="EMBL" id="NML61204.1"/>
    </source>
</evidence>
<dbReference type="GO" id="GO:0055085">
    <property type="term" value="P:transmembrane transport"/>
    <property type="evidence" value="ECO:0007669"/>
    <property type="project" value="InterPro"/>
</dbReference>
<dbReference type="Proteomes" id="UP000583752">
    <property type="component" value="Unassembled WGS sequence"/>
</dbReference>
<dbReference type="AlphaFoldDB" id="A0A848HJ28"/>
<dbReference type="InterPro" id="IPR003593">
    <property type="entry name" value="AAA+_ATPase"/>
</dbReference>
<evidence type="ECO:0000256" key="4">
    <source>
        <dbReference type="ARBA" id="ARBA00022840"/>
    </source>
</evidence>
<dbReference type="InterPro" id="IPR015856">
    <property type="entry name" value="ABC_transpr_CbiO/EcfA_su"/>
</dbReference>
<keyword evidence="3" id="KW-0547">Nucleotide-binding</keyword>
<keyword evidence="2" id="KW-0472">Membrane</keyword>
<evidence type="ECO:0000259" key="5">
    <source>
        <dbReference type="PROSITE" id="PS50893"/>
    </source>
</evidence>
<dbReference type="GO" id="GO:0016020">
    <property type="term" value="C:membrane"/>
    <property type="evidence" value="ECO:0007669"/>
    <property type="project" value="InterPro"/>
</dbReference>
<dbReference type="RefSeq" id="WP_169464901.1">
    <property type="nucleotide sequence ID" value="NZ_JABBGG010000004.1"/>
</dbReference>
<dbReference type="GO" id="GO:0016887">
    <property type="term" value="F:ATP hydrolysis activity"/>
    <property type="evidence" value="ECO:0007669"/>
    <property type="project" value="InterPro"/>
</dbReference>